<keyword evidence="1" id="KW-1133">Transmembrane helix</keyword>
<evidence type="ECO:0000256" key="1">
    <source>
        <dbReference type="SAM" id="Phobius"/>
    </source>
</evidence>
<dbReference type="Proteomes" id="UP000694621">
    <property type="component" value="Unplaced"/>
</dbReference>
<sequence>MKVTVDFEDCLKDSPRFRQANRQFVNGVRELALQSSRDDVIGVRHSICLSVCLSVCLYVYLSVCLSVCMSVYLSVCLCMSICMSICLSVCLSVCLSISLSLCSALIGCNIRSVFLSFL</sequence>
<organism evidence="2 3">
    <name type="scientific">Astyanax mexicanus</name>
    <name type="common">Blind cave fish</name>
    <name type="synonym">Astyanax fasciatus mexicanus</name>
    <dbReference type="NCBI Taxonomy" id="7994"/>
    <lineage>
        <taxon>Eukaryota</taxon>
        <taxon>Metazoa</taxon>
        <taxon>Chordata</taxon>
        <taxon>Craniata</taxon>
        <taxon>Vertebrata</taxon>
        <taxon>Euteleostomi</taxon>
        <taxon>Actinopterygii</taxon>
        <taxon>Neopterygii</taxon>
        <taxon>Teleostei</taxon>
        <taxon>Ostariophysi</taxon>
        <taxon>Characiformes</taxon>
        <taxon>Characoidei</taxon>
        <taxon>Acestrorhamphidae</taxon>
        <taxon>Acestrorhamphinae</taxon>
        <taxon>Astyanax</taxon>
    </lineage>
</organism>
<keyword evidence="1" id="KW-0812">Transmembrane</keyword>
<feature type="transmembrane region" description="Helical" evidence="1">
    <location>
        <begin position="85"/>
        <end position="106"/>
    </location>
</feature>
<reference evidence="2" key="1">
    <citation type="submission" date="2025-08" db="UniProtKB">
        <authorList>
            <consortium name="Ensembl"/>
        </authorList>
    </citation>
    <scope>IDENTIFICATION</scope>
</reference>
<keyword evidence="1" id="KW-0472">Membrane</keyword>
<name>A0A8B9GP99_ASTMX</name>
<dbReference type="AlphaFoldDB" id="A0A8B9GP99"/>
<dbReference type="Ensembl" id="ENSAMXT00005000450.1">
    <property type="protein sequence ID" value="ENSAMXP00005000411.1"/>
    <property type="gene ID" value="ENSAMXG00005000245.1"/>
</dbReference>
<evidence type="ECO:0000313" key="2">
    <source>
        <dbReference type="Ensembl" id="ENSAMXP00005000411.1"/>
    </source>
</evidence>
<protein>
    <submittedName>
        <fullName evidence="2">Uncharacterized protein</fullName>
    </submittedName>
</protein>
<accession>A0A8B9GP99</accession>
<proteinExistence type="predicted"/>
<feature type="transmembrane region" description="Helical" evidence="1">
    <location>
        <begin position="57"/>
        <end position="78"/>
    </location>
</feature>
<evidence type="ECO:0000313" key="3">
    <source>
        <dbReference type="Proteomes" id="UP000694621"/>
    </source>
</evidence>